<feature type="transmembrane region" description="Helical" evidence="15">
    <location>
        <begin position="593"/>
        <end position="618"/>
    </location>
</feature>
<evidence type="ECO:0000256" key="3">
    <source>
        <dbReference type="ARBA" id="ARBA00007222"/>
    </source>
</evidence>
<dbReference type="eggNOG" id="KOG3359">
    <property type="taxonomic scope" value="Eukaryota"/>
</dbReference>
<evidence type="ECO:0000256" key="12">
    <source>
        <dbReference type="ARBA" id="ARBA00023180"/>
    </source>
</evidence>
<evidence type="ECO:0000256" key="10">
    <source>
        <dbReference type="ARBA" id="ARBA00022989"/>
    </source>
</evidence>
<proteinExistence type="inferred from homology"/>
<feature type="transmembrane region" description="Helical" evidence="15">
    <location>
        <begin position="148"/>
        <end position="169"/>
    </location>
</feature>
<comment type="similarity">
    <text evidence="3 15">Belongs to the glycosyltransferase 39 family.</text>
</comment>
<feature type="transmembrane region" description="Helical" evidence="15">
    <location>
        <begin position="294"/>
        <end position="316"/>
    </location>
</feature>
<feature type="transmembrane region" description="Helical" evidence="15">
    <location>
        <begin position="630"/>
        <end position="651"/>
    </location>
</feature>
<name>R0IZM4_EXST2</name>
<keyword evidence="8" id="KW-0677">Repeat</keyword>
<dbReference type="EC" id="2.4.1.109" evidence="4 15"/>
<dbReference type="InterPro" id="IPR003342">
    <property type="entry name" value="ArnT-like_N"/>
</dbReference>
<comment type="function">
    <text evidence="15">Transfers mannose from Dol-P-mannose to Ser or Thr residues on proteins.</text>
</comment>
<keyword evidence="5 15" id="KW-0328">Glycosyltransferase</keyword>
<comment type="subcellular location">
    <subcellularLocation>
        <location evidence="1 15">Endoplasmic reticulum membrane</location>
        <topology evidence="1 15">Multi-pass membrane protein</topology>
    </subcellularLocation>
</comment>
<dbReference type="RefSeq" id="XP_008021950.1">
    <property type="nucleotide sequence ID" value="XM_008023759.1"/>
</dbReference>
<feature type="transmembrane region" description="Helical" evidence="15">
    <location>
        <begin position="254"/>
        <end position="274"/>
    </location>
</feature>
<keyword evidence="11 15" id="KW-0472">Membrane</keyword>
<dbReference type="PROSITE" id="PS50919">
    <property type="entry name" value="MIR"/>
    <property type="match status" value="3"/>
</dbReference>
<dbReference type="PANTHER" id="PTHR10050">
    <property type="entry name" value="DOLICHYL-PHOSPHATE-MANNOSE--PROTEIN MANNOSYLTRANSFERASE"/>
    <property type="match status" value="1"/>
</dbReference>
<evidence type="ECO:0000256" key="7">
    <source>
        <dbReference type="ARBA" id="ARBA00022692"/>
    </source>
</evidence>
<evidence type="ECO:0000256" key="14">
    <source>
        <dbReference type="ARBA" id="ARBA00045102"/>
    </source>
</evidence>
<feature type="domain" description="MIR" evidence="16">
    <location>
        <begin position="342"/>
        <end position="395"/>
    </location>
</feature>
<dbReference type="Pfam" id="PF16192">
    <property type="entry name" value="PMT_4TMC"/>
    <property type="match status" value="1"/>
</dbReference>
<evidence type="ECO:0000313" key="17">
    <source>
        <dbReference type="EMBL" id="EOA89996.1"/>
    </source>
</evidence>
<dbReference type="Proteomes" id="UP000016935">
    <property type="component" value="Unassembled WGS sequence"/>
</dbReference>
<dbReference type="AlphaFoldDB" id="R0IZM4"/>
<dbReference type="InterPro" id="IPR032421">
    <property type="entry name" value="PMT_4TMC"/>
</dbReference>
<dbReference type="GO" id="GO:0004169">
    <property type="term" value="F:dolichyl-phosphate-mannose-protein mannosyltransferase activity"/>
    <property type="evidence" value="ECO:0007669"/>
    <property type="project" value="UniProtKB-UniRule"/>
</dbReference>
<evidence type="ECO:0000256" key="11">
    <source>
        <dbReference type="ARBA" id="ARBA00023136"/>
    </source>
</evidence>
<comment type="pathway">
    <text evidence="2 15">Protein modification; protein glycosylation.</text>
</comment>
<evidence type="ECO:0000256" key="13">
    <source>
        <dbReference type="ARBA" id="ARBA00045085"/>
    </source>
</evidence>
<comment type="catalytic activity">
    <reaction evidence="13 15">
        <text>a di-trans,poly-cis-dolichyl beta-D-mannosyl phosphate + L-threonyl-[protein] = 3-O-(alpha-D-mannosyl)-L-threonyl-[protein] + a di-trans,poly-cis-dolichyl phosphate + H(+)</text>
        <dbReference type="Rhea" id="RHEA:53396"/>
        <dbReference type="Rhea" id="RHEA-COMP:11060"/>
        <dbReference type="Rhea" id="RHEA-COMP:13547"/>
        <dbReference type="Rhea" id="RHEA-COMP:19498"/>
        <dbReference type="Rhea" id="RHEA-COMP:19501"/>
        <dbReference type="ChEBI" id="CHEBI:15378"/>
        <dbReference type="ChEBI" id="CHEBI:30013"/>
        <dbReference type="ChEBI" id="CHEBI:57683"/>
        <dbReference type="ChEBI" id="CHEBI:58211"/>
        <dbReference type="ChEBI" id="CHEBI:137323"/>
        <dbReference type="EC" id="2.4.1.109"/>
    </reaction>
</comment>
<dbReference type="Pfam" id="PF02366">
    <property type="entry name" value="PMT"/>
    <property type="match status" value="1"/>
</dbReference>
<feature type="domain" description="MIR" evidence="16">
    <location>
        <begin position="481"/>
        <end position="537"/>
    </location>
</feature>
<evidence type="ECO:0000259" key="16">
    <source>
        <dbReference type="PROSITE" id="PS50919"/>
    </source>
</evidence>
<evidence type="ECO:0000313" key="18">
    <source>
        <dbReference type="Proteomes" id="UP000016935"/>
    </source>
</evidence>
<feature type="transmembrane region" description="Helical" evidence="15">
    <location>
        <begin position="198"/>
        <end position="219"/>
    </location>
</feature>
<accession>R0IZM4</accession>
<dbReference type="PANTHER" id="PTHR10050:SF50">
    <property type="entry name" value="DOLICHYL-PHOSPHATE-MANNOSE--PROTEIN MANNOSYLTRANSFERASE 1-RELATED"/>
    <property type="match status" value="1"/>
</dbReference>
<evidence type="ECO:0000256" key="15">
    <source>
        <dbReference type="RuleBase" id="RU367007"/>
    </source>
</evidence>
<comment type="catalytic activity">
    <reaction evidence="14 15">
        <text>a di-trans,poly-cis-dolichyl beta-D-mannosyl phosphate + L-seryl-[protein] = 3-O-(alpha-D-mannosyl)-L-seryl-[protein] + a di-trans,poly-cis-dolichyl phosphate + H(+)</text>
        <dbReference type="Rhea" id="RHEA:17377"/>
        <dbReference type="Rhea" id="RHEA-COMP:9863"/>
        <dbReference type="Rhea" id="RHEA-COMP:13546"/>
        <dbReference type="Rhea" id="RHEA-COMP:19498"/>
        <dbReference type="Rhea" id="RHEA-COMP:19501"/>
        <dbReference type="ChEBI" id="CHEBI:15378"/>
        <dbReference type="ChEBI" id="CHEBI:29999"/>
        <dbReference type="ChEBI" id="CHEBI:57683"/>
        <dbReference type="ChEBI" id="CHEBI:58211"/>
        <dbReference type="ChEBI" id="CHEBI:137321"/>
        <dbReference type="EC" id="2.4.1.109"/>
    </reaction>
</comment>
<reference evidence="17 18" key="1">
    <citation type="journal article" date="2012" name="PLoS Pathog.">
        <title>Diverse lifestyles and strategies of plant pathogenesis encoded in the genomes of eighteen Dothideomycetes fungi.</title>
        <authorList>
            <person name="Ohm R.A."/>
            <person name="Feau N."/>
            <person name="Henrissat B."/>
            <person name="Schoch C.L."/>
            <person name="Horwitz B.A."/>
            <person name="Barry K.W."/>
            <person name="Condon B.J."/>
            <person name="Copeland A.C."/>
            <person name="Dhillon B."/>
            <person name="Glaser F."/>
            <person name="Hesse C.N."/>
            <person name="Kosti I."/>
            <person name="LaButti K."/>
            <person name="Lindquist E.A."/>
            <person name="Lucas S."/>
            <person name="Salamov A.A."/>
            <person name="Bradshaw R.E."/>
            <person name="Ciuffetti L."/>
            <person name="Hamelin R.C."/>
            <person name="Kema G.H.J."/>
            <person name="Lawrence C."/>
            <person name="Scott J.A."/>
            <person name="Spatafora J.W."/>
            <person name="Turgeon B.G."/>
            <person name="de Wit P.J.G.M."/>
            <person name="Zhong S."/>
            <person name="Goodwin S.B."/>
            <person name="Grigoriev I.V."/>
        </authorList>
    </citation>
    <scope>NUCLEOTIDE SEQUENCE [LARGE SCALE GENOMIC DNA]</scope>
    <source>
        <strain evidence="18">28A</strain>
    </source>
</reference>
<evidence type="ECO:0000256" key="1">
    <source>
        <dbReference type="ARBA" id="ARBA00004477"/>
    </source>
</evidence>
<evidence type="ECO:0000256" key="6">
    <source>
        <dbReference type="ARBA" id="ARBA00022679"/>
    </source>
</evidence>
<dbReference type="UniPathway" id="UPA00378"/>
<dbReference type="SUPFAM" id="SSF82109">
    <property type="entry name" value="MIR domain"/>
    <property type="match status" value="1"/>
</dbReference>
<keyword evidence="12" id="KW-0325">Glycoprotein</keyword>
<sequence>MYGVDMKCRSISFFDPLLKQSVSQTQPRIALKSSSSFTYDKATGYASDGVSDHNILNLPGSEWQVLGILTIIASFVRLYRLSQPDSVVFDEVHVGFFASQYLKGEFFVDVHPPLAKLLITMAGQFSGFNGKFTFDYIGQKYEDGVPYIMMRLVPAACGILAVPVMFLTLRAAGCQDFTACLGAGLVIFDNALTAQSRFILLDSPFILAMATTALSWVCFMNQHEQGTIRSFTRSWWFWLLSTGVSLGATISMKWVGLFTMCWVGSLALVQLWVLIGSPDDISLHLWFKHFAARLLCLLVIPLCLYISIFNLHFGYFTSPGESTTFMSPEFQATLNIKRPDTPANIVYGSHVSIRHWNTYGYLHSHNHLYVNGSKQQQVTAFPEKDPNNIWIIENQTTIISFGNISYLHSPNVGPTYIEDGAVIRLSHMSTNYYLHAQDITAPVTEENDEVSAYRQEGFEGNNNDLFRVEIDKTHSESIDAQARLRAIQSKFRLVHLGSGCLLHSHKVNLPNWGFNQQEVSCAHDNASTETIWYRKKNFFEKTWELHKVMWQHNAALIRPHPWASRPSSWPILGSGMSFWVHHNRQVYLIGNPVIWWSSTAAIALYLVIHGVAVLSWHRGFFTFDTTFKRLGYEIGMTILGWAFHYFPFYLMARCLFIHHYLLALYFAIMSLCQMYDFAVYRLNIFGAKRPLTYGNVWTSDLCNRFQLVRGWNIDCDKFDLPELSIE</sequence>
<evidence type="ECO:0000256" key="5">
    <source>
        <dbReference type="ARBA" id="ARBA00022676"/>
    </source>
</evidence>
<keyword evidence="7 15" id="KW-0812">Transmembrane</keyword>
<evidence type="ECO:0000256" key="4">
    <source>
        <dbReference type="ARBA" id="ARBA00012839"/>
    </source>
</evidence>
<evidence type="ECO:0000256" key="8">
    <source>
        <dbReference type="ARBA" id="ARBA00022737"/>
    </source>
</evidence>
<dbReference type="GO" id="GO:0005789">
    <property type="term" value="C:endoplasmic reticulum membrane"/>
    <property type="evidence" value="ECO:0007669"/>
    <property type="project" value="UniProtKB-SubCell"/>
</dbReference>
<dbReference type="Pfam" id="PF02815">
    <property type="entry name" value="MIR"/>
    <property type="match status" value="1"/>
</dbReference>
<dbReference type="InterPro" id="IPR027005">
    <property type="entry name" value="PMT-like"/>
</dbReference>
<dbReference type="HOGENOM" id="CLU_008438_2_1_1"/>
<dbReference type="InterPro" id="IPR016093">
    <property type="entry name" value="MIR_motif"/>
</dbReference>
<keyword evidence="18" id="KW-1185">Reference proteome</keyword>
<dbReference type="STRING" id="671987.R0IZM4"/>
<dbReference type="Gene3D" id="2.80.10.50">
    <property type="match status" value="1"/>
</dbReference>
<evidence type="ECO:0000256" key="2">
    <source>
        <dbReference type="ARBA" id="ARBA00004922"/>
    </source>
</evidence>
<keyword evidence="9 15" id="KW-0256">Endoplasmic reticulum</keyword>
<reference evidence="17 18" key="2">
    <citation type="journal article" date="2013" name="PLoS Genet.">
        <title>Comparative genome structure, secondary metabolite, and effector coding capacity across Cochliobolus pathogens.</title>
        <authorList>
            <person name="Condon B.J."/>
            <person name="Leng Y."/>
            <person name="Wu D."/>
            <person name="Bushley K.E."/>
            <person name="Ohm R.A."/>
            <person name="Otillar R."/>
            <person name="Martin J."/>
            <person name="Schackwitz W."/>
            <person name="Grimwood J."/>
            <person name="MohdZainudin N."/>
            <person name="Xue C."/>
            <person name="Wang R."/>
            <person name="Manning V.A."/>
            <person name="Dhillon B."/>
            <person name="Tu Z.J."/>
            <person name="Steffenson B.J."/>
            <person name="Salamov A."/>
            <person name="Sun H."/>
            <person name="Lowry S."/>
            <person name="LaButti K."/>
            <person name="Han J."/>
            <person name="Copeland A."/>
            <person name="Lindquist E."/>
            <person name="Barry K."/>
            <person name="Schmutz J."/>
            <person name="Baker S.E."/>
            <person name="Ciuffetti L.M."/>
            <person name="Grigoriev I.V."/>
            <person name="Zhong S."/>
            <person name="Turgeon B.G."/>
        </authorList>
    </citation>
    <scope>NUCLEOTIDE SEQUENCE [LARGE SCALE GENOMIC DNA]</scope>
    <source>
        <strain evidence="18">28A</strain>
    </source>
</reference>
<keyword evidence="10 15" id="KW-1133">Transmembrane helix</keyword>
<dbReference type="EMBL" id="KB908493">
    <property type="protein sequence ID" value="EOA89996.1"/>
    <property type="molecule type" value="Genomic_DNA"/>
</dbReference>
<dbReference type="InterPro" id="IPR036300">
    <property type="entry name" value="MIR_dom_sf"/>
</dbReference>
<dbReference type="SMART" id="SM00472">
    <property type="entry name" value="MIR"/>
    <property type="match status" value="3"/>
</dbReference>
<dbReference type="OrthoDB" id="292747at2759"/>
<protein>
    <recommendedName>
        <fullName evidence="4 15">Dolichyl-phosphate-mannose--protein mannosyltransferase</fullName>
        <ecNumber evidence="4 15">2.4.1.109</ecNumber>
    </recommendedName>
</protein>
<dbReference type="GeneID" id="19397845"/>
<gene>
    <name evidence="17" type="ORF">SETTUDRAFT_158638</name>
</gene>
<keyword evidence="6 15" id="KW-0808">Transferase</keyword>
<feature type="domain" description="MIR" evidence="16">
    <location>
        <begin position="414"/>
        <end position="471"/>
    </location>
</feature>
<organism evidence="17 18">
    <name type="scientific">Exserohilum turcicum (strain 28A)</name>
    <name type="common">Northern leaf blight fungus</name>
    <name type="synonym">Setosphaeria turcica</name>
    <dbReference type="NCBI Taxonomy" id="671987"/>
    <lineage>
        <taxon>Eukaryota</taxon>
        <taxon>Fungi</taxon>
        <taxon>Dikarya</taxon>
        <taxon>Ascomycota</taxon>
        <taxon>Pezizomycotina</taxon>
        <taxon>Dothideomycetes</taxon>
        <taxon>Pleosporomycetidae</taxon>
        <taxon>Pleosporales</taxon>
        <taxon>Pleosporineae</taxon>
        <taxon>Pleosporaceae</taxon>
        <taxon>Exserohilum</taxon>
    </lineage>
</organism>
<evidence type="ECO:0000256" key="9">
    <source>
        <dbReference type="ARBA" id="ARBA00022824"/>
    </source>
</evidence>
<feature type="transmembrane region" description="Helical" evidence="15">
    <location>
        <begin position="657"/>
        <end position="679"/>
    </location>
</feature>